<dbReference type="InterPro" id="IPR043502">
    <property type="entry name" value="DNA/RNA_pol_sf"/>
</dbReference>
<dbReference type="InterPro" id="IPR003308">
    <property type="entry name" value="Integrase_Zn-bd_dom_N"/>
</dbReference>
<evidence type="ECO:0000256" key="28">
    <source>
        <dbReference type="ARBA" id="ARBA00022842"/>
    </source>
</evidence>
<evidence type="ECO:0007829" key="61">
    <source>
        <dbReference type="PDB" id="6RWL"/>
    </source>
</evidence>
<dbReference type="InterPro" id="IPR001037">
    <property type="entry name" value="Integrase_C_retrovir"/>
</dbReference>
<evidence type="ECO:0000256" key="50">
    <source>
        <dbReference type="PROSITE-ProRule" id="PRU00506"/>
    </source>
</evidence>
<dbReference type="GO" id="GO:0046718">
    <property type="term" value="P:symbiont entry into host cell"/>
    <property type="evidence" value="ECO:0007669"/>
    <property type="project" value="UniProtKB-KW"/>
</dbReference>
<evidence type="ECO:0000256" key="3">
    <source>
        <dbReference type="ARBA" id="ARBA00004147"/>
    </source>
</evidence>
<feature type="binding site" evidence="62 63">
    <location>
        <position position="798"/>
    </location>
    <ligand>
        <name>Mg(2+)</name>
        <dbReference type="ChEBI" id="CHEBI:18420"/>
        <label>2</label>
    </ligand>
</feature>
<keyword evidence="27 61" id="KW-0862">Zinc</keyword>
<dbReference type="PDB" id="6RWM">
    <property type="method" value="EM"/>
    <property type="resolution" value="2.81 A"/>
    <property type="chains" value="A/B/C/D/E/F/I/J/K/L/M/N=735-1023"/>
</dbReference>
<keyword evidence="42" id="KW-1035">Host cytoplasm</keyword>
<evidence type="ECO:0000256" key="39">
    <source>
        <dbReference type="ARBA" id="ARBA00023136"/>
    </source>
</evidence>
<protein>
    <recommendedName>
        <fullName evidence="7">Gag-Pol polyprotein</fullName>
    </recommendedName>
    <alternativeName>
        <fullName evidence="48">Pr160Gag-Pol</fullName>
    </alternativeName>
</protein>
<evidence type="ECO:0000256" key="14">
    <source>
        <dbReference type="ARBA" id="ARBA00022670"/>
    </source>
</evidence>
<evidence type="ECO:0000256" key="2">
    <source>
        <dbReference type="ARBA" id="ARBA00001946"/>
    </source>
</evidence>
<evidence type="ECO:0000256" key="49">
    <source>
        <dbReference type="PROSITE-ProRule" id="PRU00450"/>
    </source>
</evidence>
<dbReference type="GO" id="GO:0042025">
    <property type="term" value="C:host cell nucleus"/>
    <property type="evidence" value="ECO:0007669"/>
    <property type="project" value="UniProtKB-SubCell"/>
</dbReference>
<keyword evidence="17" id="KW-0519">Myristate</keyword>
<dbReference type="GO" id="GO:0044826">
    <property type="term" value="P:viral genome integration into host DNA"/>
    <property type="evidence" value="ECO:0007669"/>
    <property type="project" value="UniProtKB-KW"/>
</dbReference>
<comment type="subcellular location">
    <subcellularLocation>
        <location evidence="6">Host cell membrane</location>
        <topology evidence="6">Lipid-anchor</topology>
    </subcellularLocation>
    <subcellularLocation>
        <location evidence="4">Host cytoplasm</location>
    </subcellularLocation>
    <subcellularLocation>
        <location evidence="3">Host nucleus</location>
    </subcellularLocation>
    <subcellularLocation>
        <location evidence="5">Virion</location>
    </subcellularLocation>
</comment>
<evidence type="ECO:0000256" key="22">
    <source>
        <dbReference type="ARBA" id="ARBA00022758"/>
    </source>
</evidence>
<keyword evidence="36" id="KW-0543">Viral nucleoprotein</keyword>
<keyword evidence="8" id="KW-1032">Host cell membrane</keyword>
<organism evidence="59 60">
    <name type="scientific">Simian immunodeficiency virus</name>
    <name type="common">SIV</name>
    <dbReference type="NCBI Taxonomy" id="11723"/>
    <lineage>
        <taxon>Viruses</taxon>
        <taxon>Riboviria</taxon>
        <taxon>Pararnavirae</taxon>
        <taxon>Artverviricota</taxon>
        <taxon>Revtraviricetes</taxon>
        <taxon>Ortervirales</taxon>
        <taxon>Retroviridae</taxon>
        <taxon>Orthoretrovirinae</taxon>
        <taxon>Lentivirus</taxon>
        <taxon>Lentivirus simimdef</taxon>
    </lineage>
</organism>
<dbReference type="Gene3D" id="2.40.70.10">
    <property type="entry name" value="Acid Proteases"/>
    <property type="match status" value="1"/>
</dbReference>
<evidence type="ECO:0000313" key="59">
    <source>
        <dbReference type="EMBL" id="ADK78262.1"/>
    </source>
</evidence>
<proteinExistence type="evidence at protein level"/>
<dbReference type="EMDB" id="EMD-10042"/>
<dbReference type="InterPro" id="IPR002156">
    <property type="entry name" value="RNaseH_domain"/>
</dbReference>
<keyword evidence="33" id="KW-0695">RNA-directed DNA polymerase</keyword>
<dbReference type="EMDB" id="EMD-10041"/>
<dbReference type="GO" id="GO:0004533">
    <property type="term" value="F:exoribonuclease H activity"/>
    <property type="evidence" value="ECO:0007669"/>
    <property type="project" value="UniProtKB-EC"/>
</dbReference>
<dbReference type="Pfam" id="PF00077">
    <property type="entry name" value="RVP"/>
    <property type="match status" value="1"/>
</dbReference>
<dbReference type="GO" id="GO:0004523">
    <property type="term" value="F:RNA-DNA hybrid ribonuclease activity"/>
    <property type="evidence" value="ECO:0007669"/>
    <property type="project" value="InterPro"/>
</dbReference>
<dbReference type="InterPro" id="IPR010661">
    <property type="entry name" value="RVT_thumb"/>
</dbReference>
<keyword evidence="39" id="KW-0472">Membrane</keyword>
<dbReference type="GO" id="GO:0019013">
    <property type="term" value="C:viral nucleocapsid"/>
    <property type="evidence" value="ECO:0007669"/>
    <property type="project" value="UniProtKB-KW"/>
</dbReference>
<dbReference type="PDBsum" id="6RWN"/>
<evidence type="ECO:0000256" key="5">
    <source>
        <dbReference type="ARBA" id="ARBA00004328"/>
    </source>
</evidence>
<dbReference type="PROSITE" id="PS50876">
    <property type="entry name" value="ZF_INTEGRASE"/>
    <property type="match status" value="1"/>
</dbReference>
<evidence type="ECO:0000256" key="37">
    <source>
        <dbReference type="ARBA" id="ARBA00023113"/>
    </source>
</evidence>
<keyword evidence="25 51" id="KW-0378">Hydrolase</keyword>
<dbReference type="Gene3D" id="3.30.70.270">
    <property type="match status" value="3"/>
</dbReference>
<dbReference type="GO" id="GO:0020002">
    <property type="term" value="C:host cell plasma membrane"/>
    <property type="evidence" value="ECO:0007669"/>
    <property type="project" value="UniProtKB-SubCell"/>
</dbReference>
<dbReference type="InterPro" id="IPR001584">
    <property type="entry name" value="Integrase_cat-core"/>
</dbReference>
<evidence type="ECO:0007829" key="62">
    <source>
        <dbReference type="PDB" id="6RWM"/>
    </source>
</evidence>
<dbReference type="GO" id="GO:0075523">
    <property type="term" value="P:viral translational frameshifting"/>
    <property type="evidence" value="ECO:0007669"/>
    <property type="project" value="UniProtKB-KW"/>
</dbReference>
<evidence type="ECO:0000256" key="24">
    <source>
        <dbReference type="ARBA" id="ARBA00022771"/>
    </source>
</evidence>
<evidence type="ECO:0000256" key="13">
    <source>
        <dbReference type="ARBA" id="ARBA00022612"/>
    </source>
</evidence>
<keyword evidence="46" id="KW-1160">Virus entry into host cell</keyword>
<keyword evidence="35" id="KW-1190">Host gene expression shutoff by virus</keyword>
<keyword evidence="10" id="KW-0167">Capsid protein</keyword>
<keyword evidence="23" id="KW-0255">Endonuclease</keyword>
<dbReference type="InterPro" id="IPR001995">
    <property type="entry name" value="Peptidase_A2_cat"/>
</dbReference>
<evidence type="ECO:0000256" key="21">
    <source>
        <dbReference type="ARBA" id="ARBA00022750"/>
    </source>
</evidence>
<evidence type="ECO:0000256" key="40">
    <source>
        <dbReference type="ARBA" id="ARBA00023172"/>
    </source>
</evidence>
<evidence type="ECO:0000256" key="23">
    <source>
        <dbReference type="ARBA" id="ARBA00022759"/>
    </source>
</evidence>
<dbReference type="PROSITE" id="PS00141">
    <property type="entry name" value="ASP_PROTEASE"/>
    <property type="match status" value="1"/>
</dbReference>
<dbReference type="PROSITE" id="PS50994">
    <property type="entry name" value="INTEGRASE"/>
    <property type="match status" value="1"/>
</dbReference>
<dbReference type="Gene3D" id="2.30.30.10">
    <property type="entry name" value="Integrase, C-terminal domain superfamily, retroviral"/>
    <property type="match status" value="1"/>
</dbReference>
<evidence type="ECO:0000256" key="17">
    <source>
        <dbReference type="ARBA" id="ARBA00022707"/>
    </source>
</evidence>
<keyword evidence="13" id="KW-1188">Viral release from host cell</keyword>
<evidence type="ECO:0000259" key="55">
    <source>
        <dbReference type="PROSITE" id="PS50878"/>
    </source>
</evidence>
<feature type="domain" description="Integrase-type" evidence="54">
    <location>
        <begin position="737"/>
        <end position="778"/>
    </location>
</feature>
<dbReference type="PDB" id="6RWN">
    <property type="method" value="EM"/>
    <property type="resolution" value="3.10 A"/>
    <property type="chains" value="A/B/C/D/E/F/I/J/K/L/M/N=735-1023"/>
</dbReference>
<feature type="domain" description="Reverse transcriptase" evidence="55">
    <location>
        <begin position="218"/>
        <end position="408"/>
    </location>
</feature>
<evidence type="ECO:0000259" key="58">
    <source>
        <dbReference type="PROSITE" id="PS51027"/>
    </source>
</evidence>
<keyword evidence="44" id="KW-0511">Multifunctional enzyme</keyword>
<dbReference type="FunFam" id="3.30.70.270:FF:000006">
    <property type="entry name" value="Gag-Pol polyprotein"/>
    <property type="match status" value="1"/>
</dbReference>
<evidence type="ECO:0000256" key="31">
    <source>
        <dbReference type="ARBA" id="ARBA00022884"/>
    </source>
</evidence>
<feature type="binding site" evidence="62 63">
    <location>
        <position position="886"/>
    </location>
    <ligand>
        <name>Mg(2+)</name>
        <dbReference type="ChEBI" id="CHEBI:18420"/>
        <label>2</label>
    </ligand>
</feature>
<evidence type="ECO:0000256" key="48">
    <source>
        <dbReference type="ARBA" id="ARBA00032771"/>
    </source>
</evidence>
<dbReference type="EMBL" id="HM803689">
    <property type="protein sequence ID" value="ADK78262.1"/>
    <property type="molecule type" value="Genomic_DNA"/>
</dbReference>
<evidence type="ECO:0000256" key="4">
    <source>
        <dbReference type="ARBA" id="ARBA00004192"/>
    </source>
</evidence>
<dbReference type="Gene3D" id="3.30.420.10">
    <property type="entry name" value="Ribonuclease H-like superfamily/Ribonuclease H"/>
    <property type="match status" value="2"/>
</dbReference>
<evidence type="ECO:0000256" key="16">
    <source>
        <dbReference type="ARBA" id="ARBA00022695"/>
    </source>
</evidence>
<evidence type="ECO:0000256" key="8">
    <source>
        <dbReference type="ARBA" id="ARBA00022511"/>
    </source>
</evidence>
<dbReference type="Pfam" id="PF00075">
    <property type="entry name" value="RNase_H"/>
    <property type="match status" value="1"/>
</dbReference>
<dbReference type="InterPro" id="IPR021109">
    <property type="entry name" value="Peptidase_aspartic_dom_sf"/>
</dbReference>
<sequence>FFRKCALESGETEELSVDFLDSLCSRGGTGQSCLPVRSSRSHAKEIPGTGQNAETATEEGREGSEGESLRGSTCLPQFSLWKRPVTMVNIEGQKVEALLDTGADDTVINGIELGENWKPKIIGGIGGYINVKQYYNCKIEIAGKVTHAHVLVGPTPVNIIGRNVLHKLGASLNFPISKAETIEVKLKPGQDGPKVKQWPLSKEKIEALTEICNAMEKEGKISKIGPENPYNTPIFCIRKKDSTKWRKLVDFRELNKRTQDFFEVQLGIPHPGGLKKCKQITVLDIGDAYFSCPLYEPFRKYTAFTIPAINNQGPGVRYQYNVLPQGWKGSPAIFQTTANRILEPFRKENPDVVIYQYMDDLFVGSDRTELEHNQMIKRLREHLLIWGFETPDKKFQDKPPFEWMGYVLHPDKWTVQEIKLPEKEEWTVNDIQKLVGKLNWASQIYTGIKTKELCKLIRGVKRLDEKVEFTREAELEYEENKLLLKEQMHGVYYDPEKPLIAKVQKLTGGQWSYQVEQGDGKPLKTGKYAKQKTAHTNEIRMLAGLVQKICKEAVVIWGKLPKFELPIEREVWEQWWADYWQVSWIPEWEFVSTPPLIRLWYNLVKDPIPGEEVYYVDGAANRNSKQGKAGYITDRGREKVKELEDTTNQKAELEAVLLALKDSGKKVNIVTDSQYVFGILAGSPDTSDSPLVQQIIEQLIGKEEVYLSWVPAHKGIGGNEEVDKLVSKGIRQVLFLDGIEKAQEEHEKYHNNWRAMAEDFQIPQVVAKEIVAQCPKCQVKGEAMHGQVDASPKTWQMDCTHLEGKVIIVAVHVASGYIEAEVLPAETGKETAHFLLKLAARWPVKHLHTDNGANFTSSAVQAVCWWAQIEHTFGVPYNPQSQGVVESMNHQLKTIITQIRDQAEKIETAVQMAVLIHNFKRKGGIGGYSAGERIIDIIASDLQTTKLQNQISKIQNFRVYFREGRDQQWKGPATLIWKGEGAVVIQDGQDLKVVPRRKCKIIKDYGRKDVDSETSMEGRQEKD</sequence>
<dbReference type="InterPro" id="IPR001969">
    <property type="entry name" value="Aspartic_peptidase_AS"/>
</dbReference>
<dbReference type="PDBsum" id="6RWL"/>
<comment type="catalytic activity">
    <reaction evidence="47">
        <text>Endohydrolysis of RNA in RNA/DNA hybrids. Three different cleavage modes: 1. sequence-specific internal cleavage of RNA. Human immunodeficiency virus type 1 and Moloney murine leukemia virus enzymes prefer to cleave the RNA strand one nucleotide away from the RNA-DNA junction. 2. RNA 5'-end directed cleavage 13-19 nucleotides from the RNA end. 3. DNA 3'-end directed cleavage 15-20 nucleotides away from the primer terminus.</text>
        <dbReference type="EC" id="3.1.26.13"/>
    </reaction>
</comment>
<evidence type="ECO:0000256" key="51">
    <source>
        <dbReference type="RuleBase" id="RU004064"/>
    </source>
</evidence>
<keyword evidence="29" id="KW-0946">Virion</keyword>
<dbReference type="GO" id="GO:0004190">
    <property type="term" value="F:aspartic-type endopeptidase activity"/>
    <property type="evidence" value="ECO:0007669"/>
    <property type="project" value="UniProtKB-KW"/>
</dbReference>
<evidence type="ECO:0000256" key="7">
    <source>
        <dbReference type="ARBA" id="ARBA00018735"/>
    </source>
</evidence>
<accession>E1ANT8</accession>
<evidence type="ECO:0007829" key="63">
    <source>
        <dbReference type="PDB" id="6RWN"/>
    </source>
</evidence>
<keyword evidence="9" id="KW-1163">Viral penetration into host nucleus</keyword>
<dbReference type="GO" id="GO:0043657">
    <property type="term" value="C:host cell"/>
    <property type="evidence" value="ECO:0007669"/>
    <property type="project" value="GOC"/>
</dbReference>
<dbReference type="SUPFAM" id="SSF50630">
    <property type="entry name" value="Acid proteases"/>
    <property type="match status" value="1"/>
</dbReference>
<feature type="domain" description="Peptidase A2" evidence="53">
    <location>
        <begin position="95"/>
        <end position="164"/>
    </location>
</feature>
<feature type="compositionally biased region" description="Basic and acidic residues" evidence="52">
    <location>
        <begin position="58"/>
        <end position="68"/>
    </location>
</feature>
<dbReference type="SUPFAM" id="SSF50122">
    <property type="entry name" value="DNA-binding domain of retroviral integrase"/>
    <property type="match status" value="1"/>
</dbReference>
<evidence type="ECO:0000256" key="6">
    <source>
        <dbReference type="ARBA" id="ARBA00004425"/>
    </source>
</evidence>
<dbReference type="InterPro" id="IPR043128">
    <property type="entry name" value="Rev_trsase/Diguanyl_cyclase"/>
</dbReference>
<keyword evidence="41" id="KW-1179">Viral genome integration</keyword>
<evidence type="ECO:0000256" key="35">
    <source>
        <dbReference type="ARBA" id="ARBA00022995"/>
    </source>
</evidence>
<evidence type="ECO:0000259" key="57">
    <source>
        <dbReference type="PROSITE" id="PS50994"/>
    </source>
</evidence>
<dbReference type="GO" id="GO:0039657">
    <property type="term" value="P:symbiont-mediated suppression of host gene expression"/>
    <property type="evidence" value="ECO:0007669"/>
    <property type="project" value="UniProtKB-KW"/>
</dbReference>
<feature type="binding site" evidence="62 63">
    <location>
        <position position="798"/>
    </location>
    <ligand>
        <name>Mg(2+)</name>
        <dbReference type="ChEBI" id="CHEBI:18420"/>
        <label>1</label>
    </ligand>
</feature>
<feature type="binding site" evidence="61 62">
    <location>
        <position position="777"/>
    </location>
    <ligand>
        <name>Zn(2+)</name>
        <dbReference type="ChEBI" id="CHEBI:29105"/>
    </ligand>
</feature>
<feature type="binding site" evidence="61 62">
    <location>
        <position position="774"/>
    </location>
    <ligand>
        <name>Zn(2+)</name>
        <dbReference type="ChEBI" id="CHEBI:29105"/>
    </ligand>
</feature>
<dbReference type="InterPro" id="IPR012337">
    <property type="entry name" value="RNaseH-like_sf"/>
</dbReference>
<keyword evidence="30" id="KW-1043">Host membrane</keyword>
<keyword evidence="61 62" id="KW-0002">3D-structure</keyword>
<organismHost>
    <name type="scientific">Pan troglodytes</name>
    <name type="common">Chimpanzee</name>
    <dbReference type="NCBI Taxonomy" id="9598"/>
</organismHost>
<evidence type="ECO:0000256" key="26">
    <source>
        <dbReference type="ARBA" id="ARBA00022809"/>
    </source>
</evidence>
<evidence type="ECO:0000256" key="20">
    <source>
        <dbReference type="ARBA" id="ARBA00022737"/>
    </source>
</evidence>
<evidence type="ECO:0000256" key="25">
    <source>
        <dbReference type="ARBA" id="ARBA00022801"/>
    </source>
</evidence>
<evidence type="ECO:0000313" key="60">
    <source>
        <dbReference type="Proteomes" id="UP000257575"/>
    </source>
</evidence>
<keyword evidence="16" id="KW-0548">Nucleotidyltransferase</keyword>
<dbReference type="Pfam" id="PF06815">
    <property type="entry name" value="RVT_connect"/>
    <property type="match status" value="1"/>
</dbReference>
<feature type="DNA-binding region" description="Integrase-type" evidence="50">
    <location>
        <begin position="957"/>
        <end position="1004"/>
    </location>
</feature>
<feature type="binding site" evidence="61 62">
    <location>
        <position position="750"/>
    </location>
    <ligand>
        <name>Zn(2+)</name>
        <dbReference type="ChEBI" id="CHEBI:29105"/>
    </ligand>
</feature>
<dbReference type="SUPFAM" id="SSF53098">
    <property type="entry name" value="Ribonuclease H-like"/>
    <property type="match status" value="2"/>
</dbReference>
<dbReference type="PROSITE" id="PS50879">
    <property type="entry name" value="RNASE_H_1"/>
    <property type="match status" value="1"/>
</dbReference>
<evidence type="ECO:0000256" key="11">
    <source>
        <dbReference type="ARBA" id="ARBA00022562"/>
    </source>
</evidence>
<evidence type="ECO:0000256" key="41">
    <source>
        <dbReference type="ARBA" id="ARBA00023195"/>
    </source>
</evidence>
<dbReference type="GO" id="GO:0003677">
    <property type="term" value="F:DNA binding"/>
    <property type="evidence" value="ECO:0007669"/>
    <property type="project" value="UniProtKB-KW"/>
</dbReference>
<dbReference type="GO" id="GO:0075713">
    <property type="term" value="P:establishment of integrated proviral latency"/>
    <property type="evidence" value="ECO:0007669"/>
    <property type="project" value="UniProtKB-KW"/>
</dbReference>
<evidence type="ECO:0000256" key="42">
    <source>
        <dbReference type="ARBA" id="ARBA00023200"/>
    </source>
</evidence>
<evidence type="ECO:0000256" key="15">
    <source>
        <dbReference type="ARBA" id="ARBA00022679"/>
    </source>
</evidence>
<evidence type="ECO:0000256" key="45">
    <source>
        <dbReference type="ARBA" id="ARBA00023288"/>
    </source>
</evidence>
<keyword evidence="45" id="KW-0449">Lipoprotein</keyword>
<reference evidence="59 60" key="1">
    <citation type="journal article" date="2010" name="J. Gen. Virol.">
        <title>Full-length genome sequence of a simian immunodeficiency virus (SIV) infecting a captive agile mangabey (Cercocebus agilis) is closely related to SIVrcm infecting wild red-capped mangabeys (Cercocebus torquatus) in Cameroon.</title>
        <authorList>
            <person name="Ahuka-Mundeke S."/>
            <person name="Liegeois F."/>
            <person name="Ayouba A."/>
            <person name="Foupouopouognini Y."/>
            <person name="Nerriennet E."/>
            <person name="Delaporte E."/>
            <person name="Peeters M."/>
        </authorList>
    </citation>
    <scope>NUCLEOTIDE SEQUENCE [LARGE SCALE GENOMIC DNA]</scope>
    <source>
        <strain evidence="59 60">SIVrcm</strain>
    </source>
</reference>
<evidence type="ECO:0000256" key="30">
    <source>
        <dbReference type="ARBA" id="ARBA00022870"/>
    </source>
</evidence>
<comment type="similarity">
    <text evidence="51">Belongs to the retroviral Pol polyprotein family.</text>
</comment>
<dbReference type="PDBsum" id="6RWM"/>
<dbReference type="EMDB" id="EMD-10044"/>
<dbReference type="InterPro" id="IPR017856">
    <property type="entry name" value="Integrase-like_N"/>
</dbReference>
<dbReference type="GO" id="GO:0008270">
    <property type="term" value="F:zinc ion binding"/>
    <property type="evidence" value="ECO:0007669"/>
    <property type="project" value="UniProtKB-KW"/>
</dbReference>
<dbReference type="SMR" id="E1ANT8"/>
<dbReference type="Pfam" id="PF00078">
    <property type="entry name" value="RVT_1"/>
    <property type="match status" value="1"/>
</dbReference>
<feature type="binding site" evidence="62 63">
    <location>
        <position position="850"/>
    </location>
    <ligand>
        <name>Mg(2+)</name>
        <dbReference type="ChEBI" id="CHEBI:18420"/>
        <label>1</label>
    </ligand>
</feature>
<dbReference type="Proteomes" id="UP000257575">
    <property type="component" value="Segment"/>
</dbReference>
<evidence type="ECO:0000256" key="52">
    <source>
        <dbReference type="SAM" id="MobiDB-lite"/>
    </source>
</evidence>
<keyword evidence="37" id="KW-0917">Virion maturation</keyword>
<dbReference type="Gene3D" id="1.10.10.200">
    <property type="match status" value="1"/>
</dbReference>
<dbReference type="SUPFAM" id="SSF56672">
    <property type="entry name" value="DNA/RNA polymerases"/>
    <property type="match status" value="1"/>
</dbReference>
<feature type="domain" description="RNase H type-1" evidence="56">
    <location>
        <begin position="608"/>
        <end position="731"/>
    </location>
</feature>
<feature type="non-terminal residue" evidence="59">
    <location>
        <position position="1"/>
    </location>
</feature>
<dbReference type="SUPFAM" id="SSF46919">
    <property type="entry name" value="N-terminal Zn binding domain of HIV integrase"/>
    <property type="match status" value="1"/>
</dbReference>
<dbReference type="PDB" id="6RWO">
    <property type="method" value="EM"/>
    <property type="resolution" value="3.05 A"/>
    <property type="chains" value="A/B/C/D/E/F/I/J/K/L/M/N=735-1023"/>
</dbReference>
<keyword evidence="24 49" id="KW-0863">Zinc-finger</keyword>
<evidence type="ECO:0000256" key="18">
    <source>
        <dbReference type="ARBA" id="ARBA00022722"/>
    </source>
</evidence>
<evidence type="ECO:0000256" key="1">
    <source>
        <dbReference type="ARBA" id="ARBA00000379"/>
    </source>
</evidence>
<dbReference type="GO" id="GO:0035613">
    <property type="term" value="F:RNA stem-loop binding"/>
    <property type="evidence" value="ECO:0007669"/>
    <property type="project" value="TreeGrafter"/>
</dbReference>
<feature type="domain" description="Integrase-type" evidence="58">
    <location>
        <begin position="957"/>
        <end position="1004"/>
    </location>
</feature>
<keyword evidence="20" id="KW-0677">Repeat</keyword>
<dbReference type="GO" id="GO:0075732">
    <property type="term" value="P:viral penetration into host nucleus"/>
    <property type="evidence" value="ECO:0007669"/>
    <property type="project" value="UniProtKB-KW"/>
</dbReference>
<dbReference type="Pfam" id="PF02022">
    <property type="entry name" value="Integrase_Zn"/>
    <property type="match status" value="1"/>
</dbReference>
<dbReference type="PDBsum" id="6RWO"/>
<dbReference type="InterPro" id="IPR036862">
    <property type="entry name" value="Integrase_C_dom_sf_retrovir"/>
</dbReference>
<keyword evidence="19 61" id="KW-0479">Metal-binding</keyword>
<evidence type="ECO:0000256" key="29">
    <source>
        <dbReference type="ARBA" id="ARBA00022844"/>
    </source>
</evidence>
<keyword evidence="38" id="KW-0238">DNA-binding</keyword>
<organismHost>
    <name type="scientific">Cercopithecidae</name>
    <name type="common">Old World monkeys</name>
    <dbReference type="NCBI Taxonomy" id="9527"/>
</organismHost>
<comment type="cofactor">
    <cofactor evidence="2">
        <name>Mg(2+)</name>
        <dbReference type="ChEBI" id="CHEBI:18420"/>
    </cofactor>
</comment>
<evidence type="ECO:0000259" key="56">
    <source>
        <dbReference type="PROSITE" id="PS50879"/>
    </source>
</evidence>
<dbReference type="GO" id="GO:0003887">
    <property type="term" value="F:DNA-directed DNA polymerase activity"/>
    <property type="evidence" value="ECO:0007669"/>
    <property type="project" value="UniProtKB-KW"/>
</dbReference>
<evidence type="ECO:0000256" key="32">
    <source>
        <dbReference type="ARBA" id="ARBA00022908"/>
    </source>
</evidence>
<evidence type="ECO:0000256" key="12">
    <source>
        <dbReference type="ARBA" id="ARBA00022581"/>
    </source>
</evidence>
<keyword evidence="14 51" id="KW-0645">Protease</keyword>
<evidence type="ECO:0000256" key="46">
    <source>
        <dbReference type="ARBA" id="ARBA00023296"/>
    </source>
</evidence>
<dbReference type="PDB" id="6RWL">
    <property type="method" value="EM"/>
    <property type="resolution" value="3.36 A"/>
    <property type="chains" value="A/B/C/D/E/F/I/J/K/L/M/N=735-1023"/>
</dbReference>
<keyword evidence="40" id="KW-0233">DNA recombination</keyword>
<keyword evidence="12" id="KW-0945">Host-virus interaction</keyword>
<evidence type="ECO:0000256" key="27">
    <source>
        <dbReference type="ARBA" id="ARBA00022833"/>
    </source>
</evidence>
<dbReference type="Pfam" id="PF00552">
    <property type="entry name" value="IN_DBD_C"/>
    <property type="match status" value="1"/>
</dbReference>
<reference evidence="61 62" key="2">
    <citation type="journal article" date="2020" name="Science">
        <title>Structural basis of second-generation HIV integrase inhibitor action and viral resistance.</title>
        <authorList>
            <person name="Cook N.J."/>
            <person name="Li W."/>
            <person name="Berta D."/>
            <person name="Badaoui M."/>
            <person name="Ballandras-Colas A."/>
            <person name="Nans A."/>
            <person name="Kotecha A."/>
            <person name="Rosta E."/>
            <person name="Engelman A.N."/>
            <person name="Cherepanov P."/>
        </authorList>
    </citation>
    <scope>STRUCTURE BY ELECTRON MICROSCOPY (2.81 ANGSTROMS) OF 735-1023 IN COMPLEX WITH MG(2+) AND ZN(2+)</scope>
</reference>
<evidence type="ECO:0000256" key="10">
    <source>
        <dbReference type="ARBA" id="ARBA00022561"/>
    </source>
</evidence>
<gene>
    <name evidence="59" type="primary">pol</name>
</gene>
<feature type="domain" description="Integrase catalytic" evidence="57">
    <location>
        <begin position="788"/>
        <end position="938"/>
    </location>
</feature>
<evidence type="ECO:0000259" key="53">
    <source>
        <dbReference type="PROSITE" id="PS50175"/>
    </source>
</evidence>
<evidence type="ECO:0000256" key="19">
    <source>
        <dbReference type="ARBA" id="ARBA00022723"/>
    </source>
</evidence>
<dbReference type="InterPro" id="IPR018061">
    <property type="entry name" value="Retropepsins"/>
</dbReference>
<evidence type="ECO:0000256" key="9">
    <source>
        <dbReference type="ARBA" id="ARBA00022524"/>
    </source>
</evidence>
<keyword evidence="21 51" id="KW-0064">Aspartyl protease</keyword>
<name>E1ANT8_SIV</name>
<dbReference type="PANTHER" id="PTHR41694:SF3">
    <property type="entry name" value="RNA-DIRECTED DNA POLYMERASE-RELATED"/>
    <property type="match status" value="1"/>
</dbReference>
<dbReference type="InterPro" id="IPR036397">
    <property type="entry name" value="RNaseH_sf"/>
</dbReference>
<dbReference type="Gene3D" id="3.10.10.10">
    <property type="entry name" value="HIV Type 1 Reverse Transcriptase, subunit A, domain 1"/>
    <property type="match status" value="1"/>
</dbReference>
<evidence type="ECO:0000256" key="43">
    <source>
        <dbReference type="ARBA" id="ARBA00023247"/>
    </source>
</evidence>
<keyword evidence="18" id="KW-0540">Nuclease</keyword>
<dbReference type="GO" id="GO:0030430">
    <property type="term" value="C:host cell cytoplasm"/>
    <property type="evidence" value="ECO:0007669"/>
    <property type="project" value="UniProtKB-SubCell"/>
</dbReference>
<evidence type="ECO:0000256" key="33">
    <source>
        <dbReference type="ARBA" id="ARBA00022918"/>
    </source>
</evidence>
<dbReference type="PANTHER" id="PTHR41694">
    <property type="entry name" value="ENDOGENOUS RETROVIRUS GROUP K MEMBER POL PROTEIN"/>
    <property type="match status" value="1"/>
</dbReference>
<dbReference type="PROSITE" id="PS50878">
    <property type="entry name" value="RT_POL"/>
    <property type="match status" value="1"/>
</dbReference>
<evidence type="ECO:0000256" key="36">
    <source>
        <dbReference type="ARBA" id="ARBA00023086"/>
    </source>
</evidence>
<keyword evidence="26" id="KW-1193">Eukaryotic host translation shutoff by virus</keyword>
<dbReference type="GO" id="GO:0003964">
    <property type="term" value="F:RNA-directed DNA polymerase activity"/>
    <property type="evidence" value="ECO:0007669"/>
    <property type="project" value="UniProtKB-KW"/>
</dbReference>
<dbReference type="PROSITE" id="PS50175">
    <property type="entry name" value="ASP_PROT_RETROV"/>
    <property type="match status" value="1"/>
</dbReference>
<dbReference type="InterPro" id="IPR010659">
    <property type="entry name" value="RVT_connect"/>
</dbReference>
<evidence type="ECO:0000256" key="38">
    <source>
        <dbReference type="ARBA" id="ARBA00023125"/>
    </source>
</evidence>
<dbReference type="GO" id="GO:0006508">
    <property type="term" value="P:proteolysis"/>
    <property type="evidence" value="ECO:0007669"/>
    <property type="project" value="UniProtKB-KW"/>
</dbReference>
<evidence type="ECO:0000259" key="54">
    <source>
        <dbReference type="PROSITE" id="PS50876"/>
    </source>
</evidence>
<dbReference type="Pfam" id="PF00665">
    <property type="entry name" value="rve"/>
    <property type="match status" value="1"/>
</dbReference>
<keyword evidence="43" id="KW-1262">Eukaryotic host gene expression shutoff by virus</keyword>
<dbReference type="GO" id="GO:0006310">
    <property type="term" value="P:DNA recombination"/>
    <property type="evidence" value="ECO:0007669"/>
    <property type="project" value="UniProtKB-KW"/>
</dbReference>
<keyword evidence="28" id="KW-0460">Magnesium</keyword>
<feature type="region of interest" description="Disordered" evidence="52">
    <location>
        <begin position="35"/>
        <end position="71"/>
    </location>
</feature>
<keyword evidence="22" id="KW-0688">Ribosomal frameshifting</keyword>
<evidence type="ECO:0000256" key="47">
    <source>
        <dbReference type="ARBA" id="ARBA00023415"/>
    </source>
</evidence>
<dbReference type="GO" id="GO:0015074">
    <property type="term" value="P:DNA integration"/>
    <property type="evidence" value="ECO:0007669"/>
    <property type="project" value="UniProtKB-KW"/>
</dbReference>
<keyword evidence="31" id="KW-0694">RNA-binding</keyword>
<keyword evidence="34" id="KW-0239">DNA-directed DNA polymerase</keyword>
<evidence type="ECO:0000256" key="34">
    <source>
        <dbReference type="ARBA" id="ARBA00022932"/>
    </source>
</evidence>
<comment type="catalytic activity">
    <reaction evidence="1">
        <text>3'-end directed exonucleolytic cleavage of viral RNA-DNA hybrid.</text>
        <dbReference type="EC" id="3.1.13.2"/>
    </reaction>
</comment>
<keyword evidence="11" id="KW-1048">Host nucleus</keyword>
<dbReference type="Pfam" id="PF06817">
    <property type="entry name" value="RVT_thumb"/>
    <property type="match status" value="1"/>
</dbReference>
<keyword evidence="32" id="KW-0229">DNA integration</keyword>
<evidence type="ECO:0000256" key="44">
    <source>
        <dbReference type="ARBA" id="ARBA00023268"/>
    </source>
</evidence>
<dbReference type="PROSITE" id="PS51027">
    <property type="entry name" value="INTEGRASE_DBD"/>
    <property type="match status" value="1"/>
</dbReference>
<feature type="binding site" evidence="61 62">
    <location>
        <position position="746"/>
    </location>
    <ligand>
        <name>Zn(2+)</name>
        <dbReference type="ChEBI" id="CHEBI:29105"/>
    </ligand>
</feature>
<dbReference type="EMDB" id="EMD-10043"/>
<keyword evidence="15" id="KW-0808">Transferase</keyword>
<dbReference type="InterPro" id="IPR000477">
    <property type="entry name" value="RT_dom"/>
</dbReference>